<gene>
    <name evidence="1" type="ORF">MP1_gp0193</name>
</gene>
<dbReference type="OrthoDB" id="13289at10239"/>
<name>A0A192Y9Q8_9CAUD</name>
<dbReference type="GeneID" id="29059267"/>
<organism evidence="1 2">
    <name type="scientific">Morganella phage vB_MmoM_MP1</name>
    <dbReference type="NCBI Taxonomy" id="1852628"/>
    <lineage>
        <taxon>Viruses</taxon>
        <taxon>Duplodnaviria</taxon>
        <taxon>Heunggongvirae</taxon>
        <taxon>Uroviricota</taxon>
        <taxon>Caudoviricetes</taxon>
        <taxon>Pantevenvirales</taxon>
        <taxon>Straboviridae</taxon>
        <taxon>Gualtarvirus</taxon>
        <taxon>Gualtarvirus mp1</taxon>
    </lineage>
</organism>
<accession>A0A192Y9Q8</accession>
<dbReference type="RefSeq" id="YP_009280051.1">
    <property type="nucleotide sequence ID" value="NC_031020.1"/>
</dbReference>
<reference evidence="1 2" key="1">
    <citation type="submission" date="2016-04" db="EMBL/GenBank/DDBJ databases">
        <title>Comparative genomics of Morganella phages MP1 and MP2 define new clades among the T4 and T7-like Viruses.</title>
        <authorList>
            <person name="Pinto G."/>
            <person name="Oliveira A."/>
            <person name="Malgorzata L."/>
            <person name="Kropinski A."/>
            <person name="Azeredo J."/>
        </authorList>
    </citation>
    <scope>NUCLEOTIDE SEQUENCE [LARGE SCALE GENOMIC DNA]</scope>
</reference>
<dbReference type="Pfam" id="PF12322">
    <property type="entry name" value="T4_baseplate"/>
    <property type="match status" value="1"/>
</dbReference>
<evidence type="ECO:0000313" key="1">
    <source>
        <dbReference type="EMBL" id="ANM46469.1"/>
    </source>
</evidence>
<dbReference type="InterPro" id="IPR024364">
    <property type="entry name" value="Baseplate_phage_T4-like"/>
</dbReference>
<proteinExistence type="predicted"/>
<keyword evidence="2" id="KW-1185">Reference proteome</keyword>
<dbReference type="Proteomes" id="UP000203816">
    <property type="component" value="Segment"/>
</dbReference>
<evidence type="ECO:0000313" key="2">
    <source>
        <dbReference type="Proteomes" id="UP000203816"/>
    </source>
</evidence>
<protein>
    <submittedName>
        <fullName evidence="1">Baseplate hub subunit</fullName>
    </submittedName>
</protein>
<dbReference type="KEGG" id="vg:29059267"/>
<sequence length="199" mass="23037">MFEIRLHDEIYQAEPFTLNEYEDLIAEWSDEKVLRLLKKVKGYNINNPKHYTECVFAQLWAISLGDMNQQKTISCECGAEHDLFINYGYINTPIEKGFIYSVGEYKIKFRYPIIFEDKDQIEMVARCMQSIMYKDEEVLISDLDQASLDALYGLLTAEHIELLIKELLSPAISIGLPVECGNVYHIKGLSEMLRVIEHG</sequence>
<dbReference type="EMBL" id="KX078569">
    <property type="protein sequence ID" value="ANM46469.1"/>
    <property type="molecule type" value="Genomic_DNA"/>
</dbReference>